<dbReference type="GO" id="GO:0000160">
    <property type="term" value="P:phosphorelay signal transduction system"/>
    <property type="evidence" value="ECO:0007669"/>
    <property type="project" value="TreeGrafter"/>
</dbReference>
<evidence type="ECO:0000313" key="9">
    <source>
        <dbReference type="EMBL" id="ADP79425.1"/>
    </source>
</evidence>
<dbReference type="GO" id="GO:0005524">
    <property type="term" value="F:ATP binding"/>
    <property type="evidence" value="ECO:0007669"/>
    <property type="project" value="UniProtKB-KW"/>
</dbReference>
<dbReference type="EMBL" id="CP002299">
    <property type="protein sequence ID" value="ADP79425.1"/>
    <property type="molecule type" value="Genomic_DNA"/>
</dbReference>
<evidence type="ECO:0000313" key="10">
    <source>
        <dbReference type="Proteomes" id="UP000002484"/>
    </source>
</evidence>
<dbReference type="Gene3D" id="3.30.565.10">
    <property type="entry name" value="Histidine kinase-like ATPase, C-terminal domain"/>
    <property type="match status" value="1"/>
</dbReference>
<comment type="catalytic activity">
    <reaction evidence="1">
        <text>ATP + protein L-histidine = ADP + protein N-phospho-L-histidine.</text>
        <dbReference type="EC" id="2.7.13.3"/>
    </reaction>
</comment>
<dbReference type="Pfam" id="PF08376">
    <property type="entry name" value="NIT"/>
    <property type="match status" value="1"/>
</dbReference>
<keyword evidence="4" id="KW-0808">Transferase</keyword>
<dbReference type="Pfam" id="PF02518">
    <property type="entry name" value="HATPase_c"/>
    <property type="match status" value="1"/>
</dbReference>
<dbReference type="GO" id="GO:0005886">
    <property type="term" value="C:plasma membrane"/>
    <property type="evidence" value="ECO:0007669"/>
    <property type="project" value="TreeGrafter"/>
</dbReference>
<evidence type="ECO:0000256" key="4">
    <source>
        <dbReference type="ARBA" id="ARBA00022679"/>
    </source>
</evidence>
<name>E3J4X4_PSEI1</name>
<dbReference type="RefSeq" id="WP_013422545.1">
    <property type="nucleotide sequence ID" value="NC_014666.1"/>
</dbReference>
<sequence length="912" mass="95274">MERWPVRYRLAAALVVPLLAVAGLSVALVVGQVHAAHAAGRTRTAAQLTVKVNSLVRALAQERYATSSFVASGYITMQADTAAAREPVDAAYRDVTAAALGAPDDQRLRDALAAAVGQMGQLPTLRGQVDARTATIGPISDAYNGIVGAWLGVTSAQIGLGTASSPLVRTATALAAISAVAEQTAQQRGYVSLTLFLHDQIPDNVGRIRIATGAEAAWLGEFEGAASDDQRRLYDQRVGPTVGPVSALRDQVLAEAAAGKPIDVVPAVWLGNVNSKIDQLRVVEGQLNVSLADQSSSLVSAARLRAGIVGGGAAAIMVLAIAVSMVITQRLVRQLRVLRADAVTVAEQRLPSVTAALRDRRPVDPGGLADDVGGRDDLATEDEIGEVSRALRSVYAAAVLAATEVAAQNSLSSSMHNLARRSQNLIHRQLRLITVLERDQQDPEMLERLFRLDHLATRMRREVEGQIALSGGQPSRVFRQPVKLIDAMRAAVAEVEAYTRVEASATVDTRIAGPVVGDVIHLLAELIENACQMSPELTPVVVTGSAVGAGIAVEVSDRGIGIEPATMAGLNERLADPPPFHPESEADKLGLWVVANLARRHGIDVSLARSAYGGVTAVAMLPASVLAPADAPILAGPPDDEPLRAALARMDAFDRLDVVGSGYDEPPVAVSVAAGPPGDPRADLGGHVDPDSVDLGSEVDFAGYGHAARYTHDSDYGHDAGYAYGHDASPGDDGGYGHDDGGHDGGGYGHDGGGGLGRRRATGPLVPAAVRDSFFLPPPVRHPDREEAAGPAPDAQSWQLGRPGLAARAVAAPLPERPVAWSAAPVPEPDDWPEDEPRVGHLPRRSRGASLNAELRGGRYAPAGVAASGPRAGGSDPEKARRLVTAFRAGFQQGLPAGSPRDDERNGDATHR</sequence>
<keyword evidence="7" id="KW-0472">Membrane</keyword>
<keyword evidence="9" id="KW-0067">ATP-binding</keyword>
<keyword evidence="7" id="KW-0812">Transmembrane</keyword>
<keyword evidence="5" id="KW-0418">Kinase</keyword>
<keyword evidence="3" id="KW-0597">Phosphoprotein</keyword>
<proteinExistence type="predicted"/>
<dbReference type="STRING" id="298654.FraEuI1c_1358"/>
<evidence type="ECO:0000256" key="5">
    <source>
        <dbReference type="ARBA" id="ARBA00022777"/>
    </source>
</evidence>
<dbReference type="PANTHER" id="PTHR45436:SF5">
    <property type="entry name" value="SENSOR HISTIDINE KINASE TRCS"/>
    <property type="match status" value="1"/>
</dbReference>
<protein>
    <recommendedName>
        <fullName evidence="2">histidine kinase</fullName>
        <ecNumber evidence="2">2.7.13.3</ecNumber>
    </recommendedName>
</protein>
<accession>E3J4X4</accession>
<dbReference type="EC" id="2.7.13.3" evidence="2"/>
<feature type="compositionally biased region" description="Basic and acidic residues" evidence="6">
    <location>
        <begin position="900"/>
        <end position="912"/>
    </location>
</feature>
<dbReference type="InterPro" id="IPR050428">
    <property type="entry name" value="TCS_sensor_his_kinase"/>
</dbReference>
<keyword evidence="9" id="KW-0547">Nucleotide-binding</keyword>
<evidence type="ECO:0000256" key="2">
    <source>
        <dbReference type="ARBA" id="ARBA00012438"/>
    </source>
</evidence>
<dbReference type="InterPro" id="IPR013587">
    <property type="entry name" value="Nitrate/nitrite_sensing"/>
</dbReference>
<dbReference type="KEGG" id="fri:FraEuI1c_1358"/>
<feature type="domain" description="Histidine kinase/HSP90-like ATPase" evidence="8">
    <location>
        <begin position="517"/>
        <end position="625"/>
    </location>
</feature>
<dbReference type="eggNOG" id="COG4251">
    <property type="taxonomic scope" value="Bacteria"/>
</dbReference>
<dbReference type="InParanoid" id="E3J4X4"/>
<reference evidence="9 10" key="1">
    <citation type="submission" date="2010-10" db="EMBL/GenBank/DDBJ databases">
        <title>Complete sequence of Frankia sp. EuI1c.</title>
        <authorList>
            <consortium name="US DOE Joint Genome Institute"/>
            <person name="Lucas S."/>
            <person name="Copeland A."/>
            <person name="Lapidus A."/>
            <person name="Cheng J.-F."/>
            <person name="Bruce D."/>
            <person name="Goodwin L."/>
            <person name="Pitluck S."/>
            <person name="Chertkov O."/>
            <person name="Detter J.C."/>
            <person name="Han C."/>
            <person name="Tapia R."/>
            <person name="Land M."/>
            <person name="Hauser L."/>
            <person name="Jeffries C."/>
            <person name="Kyrpides N."/>
            <person name="Ivanova N."/>
            <person name="Mikhailova N."/>
            <person name="Beauchemin N."/>
            <person name="Sen A."/>
            <person name="Sur S.A."/>
            <person name="Gtari M."/>
            <person name="Wall L."/>
            <person name="Tisa L."/>
            <person name="Woyke T."/>
        </authorList>
    </citation>
    <scope>NUCLEOTIDE SEQUENCE [LARGE SCALE GENOMIC DNA]</scope>
    <source>
        <strain evidence="10">DSM 45817 / CECT 9037 / EuI1c</strain>
    </source>
</reference>
<dbReference type="PANTHER" id="PTHR45436">
    <property type="entry name" value="SENSOR HISTIDINE KINASE YKOH"/>
    <property type="match status" value="1"/>
</dbReference>
<feature type="region of interest" description="Disordered" evidence="6">
    <location>
        <begin position="821"/>
        <end position="912"/>
    </location>
</feature>
<dbReference type="SMART" id="SM00387">
    <property type="entry name" value="HATPase_c"/>
    <property type="match status" value="1"/>
</dbReference>
<evidence type="ECO:0000256" key="1">
    <source>
        <dbReference type="ARBA" id="ARBA00000085"/>
    </source>
</evidence>
<evidence type="ECO:0000256" key="3">
    <source>
        <dbReference type="ARBA" id="ARBA00022553"/>
    </source>
</evidence>
<organism evidence="9 10">
    <name type="scientific">Pseudofrankia inefficax (strain DSM 45817 / CECT 9037 / DDB 130130 / EuI1c)</name>
    <name type="common">Frankia inefficax</name>
    <dbReference type="NCBI Taxonomy" id="298654"/>
    <lineage>
        <taxon>Bacteria</taxon>
        <taxon>Bacillati</taxon>
        <taxon>Actinomycetota</taxon>
        <taxon>Actinomycetes</taxon>
        <taxon>Frankiales</taxon>
        <taxon>Frankiaceae</taxon>
        <taxon>Pseudofrankia</taxon>
    </lineage>
</organism>
<evidence type="ECO:0000259" key="8">
    <source>
        <dbReference type="SMART" id="SM00387"/>
    </source>
</evidence>
<dbReference type="SUPFAM" id="SSF55874">
    <property type="entry name" value="ATPase domain of HSP90 chaperone/DNA topoisomerase II/histidine kinase"/>
    <property type="match status" value="1"/>
</dbReference>
<feature type="region of interest" description="Disordered" evidence="6">
    <location>
        <begin position="731"/>
        <end position="762"/>
    </location>
</feature>
<feature type="compositionally biased region" description="Gly residues" evidence="6">
    <location>
        <begin position="744"/>
        <end position="756"/>
    </location>
</feature>
<feature type="transmembrane region" description="Helical" evidence="7">
    <location>
        <begin position="304"/>
        <end position="327"/>
    </location>
</feature>
<feature type="region of interest" description="Disordered" evidence="6">
    <location>
        <begin position="774"/>
        <end position="799"/>
    </location>
</feature>
<keyword evidence="10" id="KW-1185">Reference proteome</keyword>
<dbReference type="HOGENOM" id="CLU_002554_2_2_11"/>
<dbReference type="Proteomes" id="UP000002484">
    <property type="component" value="Chromosome"/>
</dbReference>
<evidence type="ECO:0000256" key="7">
    <source>
        <dbReference type="SAM" id="Phobius"/>
    </source>
</evidence>
<dbReference type="InterPro" id="IPR036890">
    <property type="entry name" value="HATPase_C_sf"/>
</dbReference>
<dbReference type="AlphaFoldDB" id="E3J4X4"/>
<dbReference type="GO" id="GO:0004673">
    <property type="term" value="F:protein histidine kinase activity"/>
    <property type="evidence" value="ECO:0007669"/>
    <property type="project" value="UniProtKB-EC"/>
</dbReference>
<dbReference type="OrthoDB" id="4349881at2"/>
<dbReference type="InterPro" id="IPR003594">
    <property type="entry name" value="HATPase_dom"/>
</dbReference>
<keyword evidence="7" id="KW-1133">Transmembrane helix</keyword>
<evidence type="ECO:0000256" key="6">
    <source>
        <dbReference type="SAM" id="MobiDB-lite"/>
    </source>
</evidence>
<gene>
    <name evidence="9" type="ordered locus">FraEuI1c_1358</name>
</gene>